<dbReference type="EMBL" id="PPTT01000039">
    <property type="protein sequence ID" value="RDB65389.1"/>
    <property type="molecule type" value="Genomic_DNA"/>
</dbReference>
<dbReference type="Gene3D" id="3.40.50.2000">
    <property type="entry name" value="Glycogen Phosphorylase B"/>
    <property type="match status" value="1"/>
</dbReference>
<dbReference type="EMBL" id="QICC01000038">
    <property type="protein sequence ID" value="RNM41385.1"/>
    <property type="molecule type" value="Genomic_DNA"/>
</dbReference>
<evidence type="ECO:0000313" key="4">
    <source>
        <dbReference type="Proteomes" id="UP000253817"/>
    </source>
</evidence>
<reference evidence="5" key="2">
    <citation type="submission" date="2018-05" db="EMBL/GenBank/DDBJ databases">
        <title>Genome Sequencing of selected type strains of the family Eggerthellaceae.</title>
        <authorList>
            <person name="Danylec N."/>
            <person name="Stoll D.A."/>
            <person name="Doetsch A."/>
            <person name="Huch M."/>
        </authorList>
    </citation>
    <scope>NUCLEOTIDE SEQUENCE [LARGE SCALE GENOMIC DNA]</scope>
    <source>
        <strain evidence="5">DSM 16107</strain>
    </source>
</reference>
<protein>
    <recommendedName>
        <fullName evidence="1">Glycosyl transferase family 1 domain-containing protein</fullName>
    </recommendedName>
</protein>
<evidence type="ECO:0000259" key="1">
    <source>
        <dbReference type="Pfam" id="PF00534"/>
    </source>
</evidence>
<dbReference type="PANTHER" id="PTHR12526">
    <property type="entry name" value="GLYCOSYLTRANSFERASE"/>
    <property type="match status" value="1"/>
</dbReference>
<proteinExistence type="predicted"/>
<dbReference type="Pfam" id="PF00534">
    <property type="entry name" value="Glycos_transf_1"/>
    <property type="match status" value="1"/>
</dbReference>
<comment type="caution">
    <text evidence="3">The sequence shown here is derived from an EMBL/GenBank/DDBJ whole genome shotgun (WGS) entry which is preliminary data.</text>
</comment>
<reference evidence="3" key="3">
    <citation type="journal article" date="2019" name="Microbiol. Resour. Announc.">
        <title>Draft Genome Sequences of Type Strains of Gordonibacter faecihominis, Paraeggerthella hongkongensis, Parvibacter caecicola,Slackia equolifaciens, Slackia faecicanis, and Slackia isoflavoniconvertens.</title>
        <authorList>
            <person name="Danylec N."/>
            <person name="Stoll D.A."/>
            <person name="Dotsch A."/>
            <person name="Huch M."/>
        </authorList>
    </citation>
    <scope>NUCLEOTIDE SEQUENCE</scope>
    <source>
        <strain evidence="3">DSM 16107</strain>
    </source>
</reference>
<reference evidence="2 4" key="1">
    <citation type="journal article" date="2018" name="Elife">
        <title>Discovery and characterization of a prevalent human gut bacterial enzyme sufficient for the inactivation of a family of plant toxins.</title>
        <authorList>
            <person name="Koppel N."/>
            <person name="Bisanz J.E."/>
            <person name="Pandelia M.E."/>
            <person name="Turnbaugh P.J."/>
            <person name="Balskus E.P."/>
        </authorList>
    </citation>
    <scope>NUCLEOTIDE SEQUENCE [LARGE SCALE GENOMIC DNA]</scope>
    <source>
        <strain evidence="2 4">DSM 16107</strain>
    </source>
</reference>
<dbReference type="Proteomes" id="UP000270112">
    <property type="component" value="Unassembled WGS sequence"/>
</dbReference>
<evidence type="ECO:0000313" key="3">
    <source>
        <dbReference type="EMBL" id="RNM41385.1"/>
    </source>
</evidence>
<name>A0A3N0IWS0_9ACTN</name>
<evidence type="ECO:0000313" key="2">
    <source>
        <dbReference type="EMBL" id="RDB65389.1"/>
    </source>
</evidence>
<keyword evidence="4" id="KW-1185">Reference proteome</keyword>
<feature type="domain" description="Glycosyl transferase family 1" evidence="1">
    <location>
        <begin position="216"/>
        <end position="379"/>
    </location>
</feature>
<dbReference type="AlphaFoldDB" id="A0A3N0IWS0"/>
<evidence type="ECO:0000313" key="5">
    <source>
        <dbReference type="Proteomes" id="UP000270112"/>
    </source>
</evidence>
<gene>
    <name evidence="2" type="ORF">C1876_15935</name>
    <name evidence="3" type="ORF">DMP09_09910</name>
</gene>
<dbReference type="SUPFAM" id="SSF53756">
    <property type="entry name" value="UDP-Glycosyltransferase/glycogen phosphorylase"/>
    <property type="match status" value="1"/>
</dbReference>
<sequence>MRKLQEKGLIRVADALYVIRHIPGDDAPTMRTKAITRLLQSNGYSVDLLTTSWTTNAHPLEEKGFNDVSFFQPLKGLRKTKKVIEMLSSSYSAKALIQYCEKFSPKMIVFYGGSANLVKQTLEYAAKNNIATLVDETDWFRAKDAAGLYSKIYYYFDNKRIAKIDETLSGQIAISPFFYSYFCSKGCDPFFLPAVFENTESMKSITPFASQDSVNIVYVGSLGDGKDSIVPFIRAVMHHNLRCSKKKVVFTIVGASEEESEFITRIAEESYESEHIRVLERMLHEEALEIIKSADFSILFRREDLYARAGFSTKLAESMCCATPVICNRVGGADSVIDSWVDGIILEEITDRTLREALERIELMSVDELRSMQRKASRKASKVFDLSNYVQDFGIYLNKLNGTERKDFHCLEQSCGSSGLKRQN</sequence>
<organism evidence="3 5">
    <name type="scientific">Eggerthella sinensis</name>
    <dbReference type="NCBI Taxonomy" id="242230"/>
    <lineage>
        <taxon>Bacteria</taxon>
        <taxon>Bacillati</taxon>
        <taxon>Actinomycetota</taxon>
        <taxon>Coriobacteriia</taxon>
        <taxon>Eggerthellales</taxon>
        <taxon>Eggerthellaceae</taxon>
        <taxon>Eggerthella</taxon>
    </lineage>
</organism>
<dbReference type="InterPro" id="IPR001296">
    <property type="entry name" value="Glyco_trans_1"/>
</dbReference>
<dbReference type="CDD" id="cd03801">
    <property type="entry name" value="GT4_PimA-like"/>
    <property type="match status" value="1"/>
</dbReference>
<accession>A0A3N0IWS0</accession>
<dbReference type="GO" id="GO:0016757">
    <property type="term" value="F:glycosyltransferase activity"/>
    <property type="evidence" value="ECO:0007669"/>
    <property type="project" value="InterPro"/>
</dbReference>
<dbReference type="Proteomes" id="UP000253817">
    <property type="component" value="Unassembled WGS sequence"/>
</dbReference>